<sequence length="678" mass="70206">MTMTTNARSNRTVLTCTCEGTMVPDEGALTRAGCGGAGSVTQLCRANLDHFRAALAKGLPVTVACTQEAPLFSEIAADEAPDVALSFANIRETAGWTAEAKASGPKMAAMIAAAAVTPAPFGVTTLESNGVALILGRDEVAIDAAAALADQLDITVLMQPGAKLSPPRQTRFPVLQGRIRSATGHLGEFTLSVDDYAVPAPSSRETLKFGAGRNGATSRADLIVDLTGGQPLFAAHDLRPGYLRADPKDPRAVAEVIAKAGQMVGQFDKPVFIDFLADLCAHSRNGITGCTRCLSLCPTGAITPDGDSVQIDPAICAGCGQCAAACPTGAASYALPDVTTVAARLRAALKAWYAAGAKTAPVVLLHDADHGEPLINAAGRYGRGLPAHVIPLGLNEITQAGPEVMAAAFAYGAGGVALLGRAQPKHDLDGLNASIDLVAGIAAAMGHGPVTLIETDDPDALEAALADLAVAPAPATPSGFLPPADKRGLLVMAFAEMNRAAPTPAAVLPLAKGAPFGSVTVDTDACTLCQACTGVCPAGALLDNPETPMLRFTESACVQCGLCAATCPENAITLTPQLDFAAWDTPRQILHEEPPFCCTICGTAFATRSGIARIQSRLADHWMFRGEDGAQRLNVLTMCENCRVEEIVKQGFDPHDDSTRKVRTRADYLPGDKDRGKT</sequence>
<dbReference type="InterPro" id="IPR017896">
    <property type="entry name" value="4Fe4S_Fe-S-bd"/>
</dbReference>
<dbReference type="RefSeq" id="WP_380787982.1">
    <property type="nucleotide sequence ID" value="NZ_JBHTKR010000001.1"/>
</dbReference>
<accession>A0ABW3T812</accession>
<comment type="caution">
    <text evidence="7">The sequence shown here is derived from an EMBL/GenBank/DDBJ whole genome shotgun (WGS) entry which is preliminary data.</text>
</comment>
<evidence type="ECO:0000256" key="1">
    <source>
        <dbReference type="ARBA" id="ARBA00022485"/>
    </source>
</evidence>
<evidence type="ECO:0000256" key="2">
    <source>
        <dbReference type="ARBA" id="ARBA00022723"/>
    </source>
</evidence>
<feature type="domain" description="4Fe-4S ferredoxin-type" evidence="6">
    <location>
        <begin position="517"/>
        <end position="546"/>
    </location>
</feature>
<name>A0ABW3T812_9RHOB</name>
<evidence type="ECO:0000256" key="4">
    <source>
        <dbReference type="ARBA" id="ARBA00023014"/>
    </source>
</evidence>
<dbReference type="PROSITE" id="PS00198">
    <property type="entry name" value="4FE4S_FER_1"/>
    <property type="match status" value="2"/>
</dbReference>
<evidence type="ECO:0000256" key="3">
    <source>
        <dbReference type="ARBA" id="ARBA00023004"/>
    </source>
</evidence>
<dbReference type="Gene3D" id="3.30.70.20">
    <property type="match status" value="2"/>
</dbReference>
<dbReference type="PANTHER" id="PTHR43687:SF4">
    <property type="entry name" value="BLR5484 PROTEIN"/>
    <property type="match status" value="1"/>
</dbReference>
<dbReference type="InterPro" id="IPR050572">
    <property type="entry name" value="Fe-S_Ferredoxin"/>
</dbReference>
<evidence type="ECO:0000259" key="6">
    <source>
        <dbReference type="PROSITE" id="PS51379"/>
    </source>
</evidence>
<organism evidence="7 8">
    <name type="scientific">Seohaeicola saemankumensis</name>
    <dbReference type="NCBI Taxonomy" id="481181"/>
    <lineage>
        <taxon>Bacteria</taxon>
        <taxon>Pseudomonadati</taxon>
        <taxon>Pseudomonadota</taxon>
        <taxon>Alphaproteobacteria</taxon>
        <taxon>Rhodobacterales</taxon>
        <taxon>Roseobacteraceae</taxon>
        <taxon>Seohaeicola</taxon>
    </lineage>
</organism>
<keyword evidence="1" id="KW-0004">4Fe-4S</keyword>
<dbReference type="PROSITE" id="PS51379">
    <property type="entry name" value="4FE4S_FER_2"/>
    <property type="match status" value="3"/>
</dbReference>
<evidence type="ECO:0000256" key="5">
    <source>
        <dbReference type="SAM" id="MobiDB-lite"/>
    </source>
</evidence>
<dbReference type="EMBL" id="JBHTKR010000001">
    <property type="protein sequence ID" value="MFD1193072.1"/>
    <property type="molecule type" value="Genomic_DNA"/>
</dbReference>
<keyword evidence="3" id="KW-0408">Iron</keyword>
<protein>
    <submittedName>
        <fullName evidence="7">4Fe-4S binding protein</fullName>
    </submittedName>
</protein>
<reference evidence="8" key="1">
    <citation type="journal article" date="2019" name="Int. J. Syst. Evol. Microbiol.">
        <title>The Global Catalogue of Microorganisms (GCM) 10K type strain sequencing project: providing services to taxonomists for standard genome sequencing and annotation.</title>
        <authorList>
            <consortium name="The Broad Institute Genomics Platform"/>
            <consortium name="The Broad Institute Genome Sequencing Center for Infectious Disease"/>
            <person name="Wu L."/>
            <person name="Ma J."/>
        </authorList>
    </citation>
    <scope>NUCLEOTIDE SEQUENCE [LARGE SCALE GENOMIC DNA]</scope>
    <source>
        <strain evidence="8">CCUG 55328</strain>
    </source>
</reference>
<keyword evidence="2" id="KW-0479">Metal-binding</keyword>
<dbReference type="PANTHER" id="PTHR43687">
    <property type="entry name" value="ADENYLYLSULFATE REDUCTASE, BETA SUBUNIT"/>
    <property type="match status" value="1"/>
</dbReference>
<dbReference type="InterPro" id="IPR017900">
    <property type="entry name" value="4Fe4S_Fe_S_CS"/>
</dbReference>
<evidence type="ECO:0000313" key="8">
    <source>
        <dbReference type="Proteomes" id="UP001597151"/>
    </source>
</evidence>
<dbReference type="SUPFAM" id="SSF54862">
    <property type="entry name" value="4Fe-4S ferredoxins"/>
    <property type="match status" value="1"/>
</dbReference>
<evidence type="ECO:0000313" key="7">
    <source>
        <dbReference type="EMBL" id="MFD1193072.1"/>
    </source>
</evidence>
<feature type="domain" description="4Fe-4S ferredoxin-type" evidence="6">
    <location>
        <begin position="307"/>
        <end position="336"/>
    </location>
</feature>
<dbReference type="Pfam" id="PF13237">
    <property type="entry name" value="Fer4_10"/>
    <property type="match status" value="1"/>
</dbReference>
<dbReference type="Proteomes" id="UP001597151">
    <property type="component" value="Unassembled WGS sequence"/>
</dbReference>
<gene>
    <name evidence="7" type="ORF">ACFQ3C_00125</name>
</gene>
<feature type="region of interest" description="Disordered" evidence="5">
    <location>
        <begin position="653"/>
        <end position="678"/>
    </location>
</feature>
<proteinExistence type="predicted"/>
<keyword evidence="8" id="KW-1185">Reference proteome</keyword>
<dbReference type="Pfam" id="PF12838">
    <property type="entry name" value="Fer4_7"/>
    <property type="match status" value="1"/>
</dbReference>
<keyword evidence="4" id="KW-0411">Iron-sulfur</keyword>
<feature type="domain" description="4Fe-4S ferredoxin-type" evidence="6">
    <location>
        <begin position="548"/>
        <end position="577"/>
    </location>
</feature>